<evidence type="ECO:0000313" key="2">
    <source>
        <dbReference type="EMBL" id="KAJ6216931.1"/>
    </source>
</evidence>
<protein>
    <recommendedName>
        <fullName evidence="4">Death-associated protein 1</fullName>
    </recommendedName>
</protein>
<comment type="caution">
    <text evidence="2">The sequence shown here is derived from an EMBL/GenBank/DDBJ whole genome shotgun (WGS) entry which is preliminary data.</text>
</comment>
<organism evidence="2 3">
    <name type="scientific">Blomia tropicalis</name>
    <name type="common">Mite</name>
    <dbReference type="NCBI Taxonomy" id="40697"/>
    <lineage>
        <taxon>Eukaryota</taxon>
        <taxon>Metazoa</taxon>
        <taxon>Ecdysozoa</taxon>
        <taxon>Arthropoda</taxon>
        <taxon>Chelicerata</taxon>
        <taxon>Arachnida</taxon>
        <taxon>Acari</taxon>
        <taxon>Acariformes</taxon>
        <taxon>Sarcoptiformes</taxon>
        <taxon>Astigmata</taxon>
        <taxon>Glycyphagoidea</taxon>
        <taxon>Echimyopodidae</taxon>
        <taxon>Blomia</taxon>
    </lineage>
</organism>
<dbReference type="AlphaFoldDB" id="A0A9Q0M0U6"/>
<evidence type="ECO:0000256" key="1">
    <source>
        <dbReference type="SAM" id="MobiDB-lite"/>
    </source>
</evidence>
<keyword evidence="3" id="KW-1185">Reference proteome</keyword>
<feature type="compositionally biased region" description="Basic and acidic residues" evidence="1">
    <location>
        <begin position="25"/>
        <end position="37"/>
    </location>
</feature>
<dbReference type="Pfam" id="PF15228">
    <property type="entry name" value="DAP"/>
    <property type="match status" value="1"/>
</dbReference>
<dbReference type="EMBL" id="JAPWDV010000003">
    <property type="protein sequence ID" value="KAJ6216931.1"/>
    <property type="molecule type" value="Genomic_DNA"/>
</dbReference>
<dbReference type="Proteomes" id="UP001142055">
    <property type="component" value="Chromosome 3"/>
</dbReference>
<evidence type="ECO:0008006" key="4">
    <source>
        <dbReference type="Google" id="ProtNLM"/>
    </source>
</evidence>
<sequence>MSDEKQTIADIHQRVGGMRITQNKAPHDKPEPKVVEKDGDEEVPVEEPQPKVVISVSGAIARGDQDFPASSVKAFHEKSPKPVNEFRPIMKNHAIQQPKK</sequence>
<feature type="region of interest" description="Disordered" evidence="1">
    <location>
        <begin position="1"/>
        <end position="48"/>
    </location>
</feature>
<feature type="compositionally biased region" description="Basic and acidic residues" evidence="1">
    <location>
        <begin position="1"/>
        <end position="13"/>
    </location>
</feature>
<dbReference type="InterPro" id="IPR024130">
    <property type="entry name" value="DAP1/DAPL1"/>
</dbReference>
<proteinExistence type="predicted"/>
<gene>
    <name evidence="2" type="ORF">RDWZM_008088</name>
</gene>
<reference evidence="2" key="1">
    <citation type="submission" date="2022-12" db="EMBL/GenBank/DDBJ databases">
        <title>Genome assemblies of Blomia tropicalis.</title>
        <authorList>
            <person name="Cui Y."/>
        </authorList>
    </citation>
    <scope>NUCLEOTIDE SEQUENCE</scope>
    <source>
        <tissue evidence="2">Adult mites</tissue>
    </source>
</reference>
<name>A0A9Q0M0U6_BLOTA</name>
<accession>A0A9Q0M0U6</accession>
<evidence type="ECO:0000313" key="3">
    <source>
        <dbReference type="Proteomes" id="UP001142055"/>
    </source>
</evidence>